<dbReference type="GO" id="GO:0016491">
    <property type="term" value="F:oxidoreductase activity"/>
    <property type="evidence" value="ECO:0007669"/>
    <property type="project" value="UniProtKB-KW"/>
</dbReference>
<gene>
    <name evidence="5" type="primary">SDR1</name>
    <name evidence="5" type="ORF">QJS10_CPB17g02619</name>
</gene>
<reference evidence="5" key="1">
    <citation type="journal article" date="2023" name="Nat. Commun.">
        <title>Diploid and tetraploid genomes of Acorus and the evolution of monocots.</title>
        <authorList>
            <person name="Ma L."/>
            <person name="Liu K.W."/>
            <person name="Li Z."/>
            <person name="Hsiao Y.Y."/>
            <person name="Qi Y."/>
            <person name="Fu T."/>
            <person name="Tang G.D."/>
            <person name="Zhang D."/>
            <person name="Sun W.H."/>
            <person name="Liu D.K."/>
            <person name="Li Y."/>
            <person name="Chen G.Z."/>
            <person name="Liu X.D."/>
            <person name="Liao X.Y."/>
            <person name="Jiang Y.T."/>
            <person name="Yu X."/>
            <person name="Hao Y."/>
            <person name="Huang J."/>
            <person name="Zhao X.W."/>
            <person name="Ke S."/>
            <person name="Chen Y.Y."/>
            <person name="Wu W.L."/>
            <person name="Hsu J.L."/>
            <person name="Lin Y.F."/>
            <person name="Huang M.D."/>
            <person name="Li C.Y."/>
            <person name="Huang L."/>
            <person name="Wang Z.W."/>
            <person name="Zhao X."/>
            <person name="Zhong W.Y."/>
            <person name="Peng D.H."/>
            <person name="Ahmad S."/>
            <person name="Lan S."/>
            <person name="Zhang J.S."/>
            <person name="Tsai W.C."/>
            <person name="Van de Peer Y."/>
            <person name="Liu Z.J."/>
        </authorList>
    </citation>
    <scope>NUCLEOTIDE SEQUENCE</scope>
    <source>
        <strain evidence="5">CP</strain>
    </source>
</reference>
<sequence length="283" mass="30356">MEDKRIVLITGCGKGGIGHEYCKAFADHNCHVIATDVPDRIADLSGLLSSAADNIEALPLDVSSDESVLAAVSYIMATHGRIDVVVNNAGIGSVGPLAELALDSIRRAWEINALGALRVVQAVVPHMARPRGGGRVVNVGSIVGTAPTPWAGSYCASKAYVHAMSDALRVELRPFGIHVVKVMPGAIKSNFGSSTARALCKQEWKMYGRFERSIAERAGASQTAKATDAAVFARYVAKRVLSPRPPREVVYGHMTALFAALAWSPPWVRDCFFSKHFGLDKKM</sequence>
<comment type="caution">
    <text evidence="5">The sequence shown here is derived from an EMBL/GenBank/DDBJ whole genome shotgun (WGS) entry which is preliminary data.</text>
</comment>
<dbReference type="PROSITE" id="PS00061">
    <property type="entry name" value="ADH_SHORT"/>
    <property type="match status" value="1"/>
</dbReference>
<feature type="domain" description="Ketoreductase" evidence="4">
    <location>
        <begin position="5"/>
        <end position="190"/>
    </location>
</feature>
<accession>A0AAV9CV16</accession>
<dbReference type="GO" id="GO:0005783">
    <property type="term" value="C:endoplasmic reticulum"/>
    <property type="evidence" value="ECO:0007669"/>
    <property type="project" value="TreeGrafter"/>
</dbReference>
<protein>
    <submittedName>
        <fullName evidence="5">(+)-neomenthol dehydrogenase</fullName>
    </submittedName>
</protein>
<name>A0AAV9CV16_ACOCL</name>
<evidence type="ECO:0000256" key="3">
    <source>
        <dbReference type="RuleBase" id="RU000363"/>
    </source>
</evidence>
<dbReference type="InterPro" id="IPR020904">
    <property type="entry name" value="Sc_DH/Rdtase_CS"/>
</dbReference>
<dbReference type="EMBL" id="JAUJYO010000017">
    <property type="protein sequence ID" value="KAK1292740.1"/>
    <property type="molecule type" value="Genomic_DNA"/>
</dbReference>
<dbReference type="CDD" id="cd05374">
    <property type="entry name" value="17beta-HSD-like_SDR_c"/>
    <property type="match status" value="1"/>
</dbReference>
<dbReference type="PANTHER" id="PTHR44169:SF5">
    <property type="entry name" value="ENOYL-(ACYL CARRIER) REDUCTASE"/>
    <property type="match status" value="1"/>
</dbReference>
<dbReference type="InterPro" id="IPR036291">
    <property type="entry name" value="NAD(P)-bd_dom_sf"/>
</dbReference>
<evidence type="ECO:0000256" key="1">
    <source>
        <dbReference type="ARBA" id="ARBA00006484"/>
    </source>
</evidence>
<dbReference type="Gene3D" id="3.40.50.720">
    <property type="entry name" value="NAD(P)-binding Rossmann-like Domain"/>
    <property type="match status" value="1"/>
</dbReference>
<dbReference type="PANTHER" id="PTHR44169">
    <property type="entry name" value="NADPH-DEPENDENT 1-ACYLDIHYDROXYACETONE PHOSPHATE REDUCTASE"/>
    <property type="match status" value="1"/>
</dbReference>
<proteinExistence type="inferred from homology"/>
<keyword evidence="2" id="KW-0560">Oxidoreductase</keyword>
<organism evidence="5 6">
    <name type="scientific">Acorus calamus</name>
    <name type="common">Sweet flag</name>
    <dbReference type="NCBI Taxonomy" id="4465"/>
    <lineage>
        <taxon>Eukaryota</taxon>
        <taxon>Viridiplantae</taxon>
        <taxon>Streptophyta</taxon>
        <taxon>Embryophyta</taxon>
        <taxon>Tracheophyta</taxon>
        <taxon>Spermatophyta</taxon>
        <taxon>Magnoliopsida</taxon>
        <taxon>Liliopsida</taxon>
        <taxon>Acoraceae</taxon>
        <taxon>Acorus</taxon>
    </lineage>
</organism>
<evidence type="ECO:0000259" key="4">
    <source>
        <dbReference type="SMART" id="SM00822"/>
    </source>
</evidence>
<dbReference type="InterPro" id="IPR002347">
    <property type="entry name" value="SDR_fam"/>
</dbReference>
<dbReference type="AlphaFoldDB" id="A0AAV9CV16"/>
<dbReference type="InterPro" id="IPR057326">
    <property type="entry name" value="KR_dom"/>
</dbReference>
<evidence type="ECO:0000313" key="6">
    <source>
        <dbReference type="Proteomes" id="UP001180020"/>
    </source>
</evidence>
<dbReference type="FunFam" id="3.40.50.720:FF:000261">
    <property type="entry name" value="NADPH-dependent 1-acyldihydroxyacetone phosphate reductase"/>
    <property type="match status" value="1"/>
</dbReference>
<dbReference type="PRINTS" id="PR00081">
    <property type="entry name" value="GDHRDH"/>
</dbReference>
<dbReference type="PRINTS" id="PR00080">
    <property type="entry name" value="SDRFAMILY"/>
</dbReference>
<dbReference type="SMART" id="SM00822">
    <property type="entry name" value="PKS_KR"/>
    <property type="match status" value="1"/>
</dbReference>
<dbReference type="Pfam" id="PF00106">
    <property type="entry name" value="adh_short"/>
    <property type="match status" value="1"/>
</dbReference>
<evidence type="ECO:0000313" key="5">
    <source>
        <dbReference type="EMBL" id="KAK1292740.1"/>
    </source>
</evidence>
<keyword evidence="6" id="KW-1185">Reference proteome</keyword>
<dbReference type="SUPFAM" id="SSF51735">
    <property type="entry name" value="NAD(P)-binding Rossmann-fold domains"/>
    <property type="match status" value="1"/>
</dbReference>
<reference evidence="5" key="2">
    <citation type="submission" date="2023-06" db="EMBL/GenBank/DDBJ databases">
        <authorList>
            <person name="Ma L."/>
            <person name="Liu K.-W."/>
            <person name="Li Z."/>
            <person name="Hsiao Y.-Y."/>
            <person name="Qi Y."/>
            <person name="Fu T."/>
            <person name="Tang G."/>
            <person name="Zhang D."/>
            <person name="Sun W.-H."/>
            <person name="Liu D.-K."/>
            <person name="Li Y."/>
            <person name="Chen G.-Z."/>
            <person name="Liu X.-D."/>
            <person name="Liao X.-Y."/>
            <person name="Jiang Y.-T."/>
            <person name="Yu X."/>
            <person name="Hao Y."/>
            <person name="Huang J."/>
            <person name="Zhao X.-W."/>
            <person name="Ke S."/>
            <person name="Chen Y.-Y."/>
            <person name="Wu W.-L."/>
            <person name="Hsu J.-L."/>
            <person name="Lin Y.-F."/>
            <person name="Huang M.-D."/>
            <person name="Li C.-Y."/>
            <person name="Huang L."/>
            <person name="Wang Z.-W."/>
            <person name="Zhao X."/>
            <person name="Zhong W.-Y."/>
            <person name="Peng D.-H."/>
            <person name="Ahmad S."/>
            <person name="Lan S."/>
            <person name="Zhang J.-S."/>
            <person name="Tsai W.-C."/>
            <person name="Van De Peer Y."/>
            <person name="Liu Z.-J."/>
        </authorList>
    </citation>
    <scope>NUCLEOTIDE SEQUENCE</scope>
    <source>
        <strain evidence="5">CP</strain>
        <tissue evidence="5">Leaves</tissue>
    </source>
</reference>
<comment type="similarity">
    <text evidence="1 3">Belongs to the short-chain dehydrogenases/reductases (SDR) family.</text>
</comment>
<dbReference type="Proteomes" id="UP001180020">
    <property type="component" value="Unassembled WGS sequence"/>
</dbReference>
<evidence type="ECO:0000256" key="2">
    <source>
        <dbReference type="ARBA" id="ARBA00023002"/>
    </source>
</evidence>